<dbReference type="EMBL" id="CP089983">
    <property type="protein sequence ID" value="WXB06983.1"/>
    <property type="molecule type" value="Genomic_DNA"/>
</dbReference>
<accession>A0ABZ2L7S0</accession>
<reference evidence="2" key="1">
    <citation type="submission" date="2021-12" db="EMBL/GenBank/DDBJ databases">
        <title>Discovery of the Pendulisporaceae a myxobacterial family with distinct sporulation behavior and unique specialized metabolism.</title>
        <authorList>
            <person name="Garcia R."/>
            <person name="Popoff A."/>
            <person name="Bader C.D."/>
            <person name="Loehr J."/>
            <person name="Walesch S."/>
            <person name="Walt C."/>
            <person name="Boldt J."/>
            <person name="Bunk B."/>
            <person name="Haeckl F.J.F.P.J."/>
            <person name="Gunesch A.P."/>
            <person name="Birkelbach J."/>
            <person name="Nuebel U."/>
            <person name="Pietschmann T."/>
            <person name="Bach T."/>
            <person name="Mueller R."/>
        </authorList>
    </citation>
    <scope>NUCLEOTIDE SEQUENCE</scope>
    <source>
        <strain evidence="2">MSr11367</strain>
    </source>
</reference>
<evidence type="ECO:0008006" key="4">
    <source>
        <dbReference type="Google" id="ProtNLM"/>
    </source>
</evidence>
<organism evidence="2 3">
    <name type="scientific">Pendulispora rubella</name>
    <dbReference type="NCBI Taxonomy" id="2741070"/>
    <lineage>
        <taxon>Bacteria</taxon>
        <taxon>Pseudomonadati</taxon>
        <taxon>Myxococcota</taxon>
        <taxon>Myxococcia</taxon>
        <taxon>Myxococcales</taxon>
        <taxon>Sorangiineae</taxon>
        <taxon>Pendulisporaceae</taxon>
        <taxon>Pendulispora</taxon>
    </lineage>
</organism>
<dbReference type="RefSeq" id="WP_394836644.1">
    <property type="nucleotide sequence ID" value="NZ_CP089983.1"/>
</dbReference>
<evidence type="ECO:0000313" key="2">
    <source>
        <dbReference type="EMBL" id="WXB06983.1"/>
    </source>
</evidence>
<proteinExistence type="predicted"/>
<gene>
    <name evidence="2" type="ORF">LVJ94_07025</name>
</gene>
<name>A0ABZ2L7S0_9BACT</name>
<evidence type="ECO:0000313" key="3">
    <source>
        <dbReference type="Proteomes" id="UP001374803"/>
    </source>
</evidence>
<sequence length="205" mass="20594">MGAGSGLLAALLSWACTLGEGGFGAPEPVFDVVDAASNTGEDARSSEQDATLDAGKDSAVADAAKAPDANTNDDRCRQTCSRGTCEAGTCVIECSTLKPCDQNACPADVPCKLNCRGASACDTIACVNCDIRCEGAQACKNAFSCARPGCTIRCCGEQACTGNVSCRGAGCSVVCDPSRSSEDPGCSNAPSCDNGLNSCDAGKKC</sequence>
<protein>
    <recommendedName>
        <fullName evidence="4">Tryptophan synthase alpha chain</fullName>
    </recommendedName>
</protein>
<feature type="region of interest" description="Disordered" evidence="1">
    <location>
        <begin position="38"/>
        <end position="57"/>
    </location>
</feature>
<keyword evidence="3" id="KW-1185">Reference proteome</keyword>
<dbReference type="Proteomes" id="UP001374803">
    <property type="component" value="Chromosome"/>
</dbReference>
<evidence type="ECO:0000256" key="1">
    <source>
        <dbReference type="SAM" id="MobiDB-lite"/>
    </source>
</evidence>